<comment type="caution">
    <text evidence="1">The sequence shown here is derived from an EMBL/GenBank/DDBJ whole genome shotgun (WGS) entry which is preliminary data.</text>
</comment>
<gene>
    <name evidence="1" type="ORF">AADEFJLK_03130</name>
</gene>
<evidence type="ECO:0000313" key="2">
    <source>
        <dbReference type="Proteomes" id="UP000237423"/>
    </source>
</evidence>
<sequence length="143" mass="16124">MIVSQVIRDNRRHITRADYNDTKPLLGSENALLPKVCSLQARALRRMLPTGLTLSHREFDSASCSYRLGGYIDKLRDKGWPIVNHDETALTQDIVRRTATFTRYELFAEFTPELAERVAAFCKAVDSLEARAAATAQAKRGKQ</sequence>
<reference evidence="1 2" key="1">
    <citation type="submission" date="2017-11" db="EMBL/GenBank/DDBJ databases">
        <title>Draft Genome Sequence of Methylobacter psychrotolerans Sph1T, an Obligate Methanotroph from Low-Temperature Environments.</title>
        <authorList>
            <person name="Oshkin I.Y."/>
            <person name="Miroshnikov K."/>
            <person name="Belova S.E."/>
            <person name="Korzhenkov A."/>
            <person name="Toshchakov S.V."/>
            <person name="Dedysh S.N."/>
        </authorList>
    </citation>
    <scope>NUCLEOTIDE SEQUENCE [LARGE SCALE GENOMIC DNA]</scope>
    <source>
        <strain evidence="1 2">Sph1</strain>
    </source>
</reference>
<protein>
    <submittedName>
        <fullName evidence="1">Uncharacterized protein</fullName>
    </submittedName>
</protein>
<proteinExistence type="predicted"/>
<dbReference type="EMBL" id="PGFZ01000007">
    <property type="protein sequence ID" value="POZ51171.1"/>
    <property type="molecule type" value="Genomic_DNA"/>
</dbReference>
<dbReference type="AlphaFoldDB" id="A0A2S5CK35"/>
<dbReference type="Proteomes" id="UP000237423">
    <property type="component" value="Unassembled WGS sequence"/>
</dbReference>
<organism evidence="1 2">
    <name type="scientific">Methylovulum psychrotolerans</name>
    <dbReference type="NCBI Taxonomy" id="1704499"/>
    <lineage>
        <taxon>Bacteria</taxon>
        <taxon>Pseudomonadati</taxon>
        <taxon>Pseudomonadota</taxon>
        <taxon>Gammaproteobacteria</taxon>
        <taxon>Methylococcales</taxon>
        <taxon>Methylococcaceae</taxon>
        <taxon>Methylovulum</taxon>
    </lineage>
</organism>
<evidence type="ECO:0000313" key="1">
    <source>
        <dbReference type="EMBL" id="POZ51171.1"/>
    </source>
</evidence>
<dbReference type="RefSeq" id="WP_103974898.1">
    <property type="nucleotide sequence ID" value="NZ_PGFZ01000007.1"/>
</dbReference>
<accession>A0A2S5CK35</accession>
<name>A0A2S5CK35_9GAMM</name>